<dbReference type="GO" id="GO:0007166">
    <property type="term" value="P:cell surface receptor signaling pathway"/>
    <property type="evidence" value="ECO:0000318"/>
    <property type="project" value="GO_Central"/>
</dbReference>
<dbReference type="Proteomes" id="UP000000539">
    <property type="component" value="Chromosome 4"/>
</dbReference>
<name>A0A8V0YZP4_CHICK</name>
<reference evidence="18" key="1">
    <citation type="submission" date="2020-11" db="EMBL/GenBank/DDBJ databases">
        <title>Gallus gallus (Chicken) genome, bGalGal1, GRCg7b, maternal haplotype autosomes + Z &amp; W.</title>
        <authorList>
            <person name="Warren W."/>
            <person name="Formenti G."/>
            <person name="Fedrigo O."/>
            <person name="Haase B."/>
            <person name="Mountcastle J."/>
            <person name="Balacco J."/>
            <person name="Tracey A."/>
            <person name="Schneider V."/>
            <person name="Okimoto R."/>
            <person name="Cheng H."/>
            <person name="Hawken R."/>
            <person name="Howe K."/>
            <person name="Jarvis E.D."/>
        </authorList>
    </citation>
    <scope>NUCLEOTIDE SEQUENCE [LARGE SCALE GENOMIC DNA]</scope>
    <source>
        <strain evidence="18">Broiler</strain>
    </source>
</reference>
<feature type="domain" description="Ig-like" evidence="17">
    <location>
        <begin position="77"/>
        <end position="166"/>
    </location>
</feature>
<keyword evidence="6" id="KW-0391">Immunity</keyword>
<dbReference type="GO" id="GO:0045065">
    <property type="term" value="P:cytotoxic T cell differentiation"/>
    <property type="evidence" value="ECO:0000318"/>
    <property type="project" value="GO_Central"/>
</dbReference>
<dbReference type="InterPro" id="IPR003599">
    <property type="entry name" value="Ig_sub"/>
</dbReference>
<keyword evidence="3" id="KW-1003">Cell membrane</keyword>
<dbReference type="Gene3D" id="2.60.40.10">
    <property type="entry name" value="Immunoglobulins"/>
    <property type="match status" value="1"/>
</dbReference>
<keyword evidence="8" id="KW-1064">Adaptive immunity</keyword>
<dbReference type="InterPro" id="IPR036179">
    <property type="entry name" value="Ig-like_dom_sf"/>
</dbReference>
<evidence type="ECO:0000256" key="4">
    <source>
        <dbReference type="ARBA" id="ARBA00022692"/>
    </source>
</evidence>
<evidence type="ECO:0000256" key="3">
    <source>
        <dbReference type="ARBA" id="ARBA00022475"/>
    </source>
</evidence>
<feature type="transmembrane region" description="Helical" evidence="16">
    <location>
        <begin position="227"/>
        <end position="247"/>
    </location>
</feature>
<evidence type="ECO:0000256" key="7">
    <source>
        <dbReference type="ARBA" id="ARBA00022989"/>
    </source>
</evidence>
<keyword evidence="5" id="KW-0732">Signal</keyword>
<dbReference type="PANTHER" id="PTHR10441">
    <property type="entry name" value="CD8 ALPHA CHAIN"/>
    <property type="match status" value="1"/>
</dbReference>
<evidence type="ECO:0000256" key="6">
    <source>
        <dbReference type="ARBA" id="ARBA00022859"/>
    </source>
</evidence>
<protein>
    <recommendedName>
        <fullName evidence="2">T-cell surface glycoprotein CD8 alpha chain</fullName>
    </recommendedName>
</protein>
<feature type="region of interest" description="Disordered" evidence="15">
    <location>
        <begin position="1"/>
        <end position="20"/>
    </location>
</feature>
<dbReference type="Pfam" id="PF07686">
    <property type="entry name" value="V-set"/>
    <property type="match status" value="1"/>
</dbReference>
<evidence type="ECO:0000256" key="13">
    <source>
        <dbReference type="ARBA" id="ARBA00023288"/>
    </source>
</evidence>
<keyword evidence="4 16" id="KW-0812">Transmembrane</keyword>
<evidence type="ECO:0000256" key="14">
    <source>
        <dbReference type="ARBA" id="ARBA00023319"/>
    </source>
</evidence>
<dbReference type="SUPFAM" id="SSF48726">
    <property type="entry name" value="Immunoglobulin"/>
    <property type="match status" value="1"/>
</dbReference>
<dbReference type="InterPro" id="IPR013783">
    <property type="entry name" value="Ig-like_fold"/>
</dbReference>
<dbReference type="AlphaFoldDB" id="A0A8V0YZP4"/>
<evidence type="ECO:0000256" key="15">
    <source>
        <dbReference type="SAM" id="MobiDB-lite"/>
    </source>
</evidence>
<evidence type="ECO:0000256" key="2">
    <source>
        <dbReference type="ARBA" id="ARBA00021525"/>
    </source>
</evidence>
<dbReference type="SMART" id="SM00408">
    <property type="entry name" value="IGc2"/>
    <property type="match status" value="1"/>
</dbReference>
<organism evidence="18 19">
    <name type="scientific">Gallus gallus</name>
    <name type="common">Chicken</name>
    <dbReference type="NCBI Taxonomy" id="9031"/>
    <lineage>
        <taxon>Eukaryota</taxon>
        <taxon>Metazoa</taxon>
        <taxon>Chordata</taxon>
        <taxon>Craniata</taxon>
        <taxon>Vertebrata</taxon>
        <taxon>Euteleostomi</taxon>
        <taxon>Archelosauria</taxon>
        <taxon>Archosauria</taxon>
        <taxon>Dinosauria</taxon>
        <taxon>Saurischia</taxon>
        <taxon>Theropoda</taxon>
        <taxon>Coelurosauria</taxon>
        <taxon>Aves</taxon>
        <taxon>Neognathae</taxon>
        <taxon>Galloanserae</taxon>
        <taxon>Galliformes</taxon>
        <taxon>Phasianidae</taxon>
        <taxon>Phasianinae</taxon>
        <taxon>Gallus</taxon>
    </lineage>
</organism>
<dbReference type="InterPro" id="IPR015468">
    <property type="entry name" value="CD8_asu"/>
</dbReference>
<proteinExistence type="predicted"/>
<dbReference type="PANTHER" id="PTHR10441:SF2">
    <property type="entry name" value="T-CELL SURFACE GLYCOPROTEIN CD8 ALPHA CHAIN"/>
    <property type="match status" value="1"/>
</dbReference>
<dbReference type="FunCoup" id="A0A8V0YZP4">
    <property type="interactions" value="121"/>
</dbReference>
<dbReference type="PROSITE" id="PS50835">
    <property type="entry name" value="IG_LIKE"/>
    <property type="match status" value="1"/>
</dbReference>
<evidence type="ECO:0000256" key="9">
    <source>
        <dbReference type="ARBA" id="ARBA00023136"/>
    </source>
</evidence>
<dbReference type="GO" id="GO:0009897">
    <property type="term" value="C:external side of plasma membrane"/>
    <property type="evidence" value="ECO:0000318"/>
    <property type="project" value="GO_Central"/>
</dbReference>
<evidence type="ECO:0000256" key="5">
    <source>
        <dbReference type="ARBA" id="ARBA00022729"/>
    </source>
</evidence>
<dbReference type="InterPro" id="IPR007110">
    <property type="entry name" value="Ig-like_dom"/>
</dbReference>
<keyword evidence="7 16" id="KW-1133">Transmembrane helix</keyword>
<evidence type="ECO:0000313" key="19">
    <source>
        <dbReference type="Proteomes" id="UP000000539"/>
    </source>
</evidence>
<keyword evidence="9 16" id="KW-0472">Membrane</keyword>
<dbReference type="SMART" id="SM00409">
    <property type="entry name" value="IG"/>
    <property type="match status" value="1"/>
</dbReference>
<dbReference type="InterPro" id="IPR013106">
    <property type="entry name" value="Ig_V-set"/>
</dbReference>
<accession>A0A8V0YZP4</accession>
<dbReference type="InterPro" id="IPR003598">
    <property type="entry name" value="Ig_sub2"/>
</dbReference>
<evidence type="ECO:0000256" key="12">
    <source>
        <dbReference type="ARBA" id="ARBA00023180"/>
    </source>
</evidence>
<evidence type="ECO:0000313" key="18">
    <source>
        <dbReference type="Ensembl" id="ENSGALP00010024134.1"/>
    </source>
</evidence>
<keyword evidence="14" id="KW-0393">Immunoglobulin domain</keyword>
<reference evidence="18" key="3">
    <citation type="submission" date="2025-09" db="UniProtKB">
        <authorList>
            <consortium name="Ensembl"/>
        </authorList>
    </citation>
    <scope>IDENTIFICATION</scope>
    <source>
        <strain evidence="18">broiler</strain>
    </source>
</reference>
<dbReference type="GeneTree" id="ENSGT00940000156588"/>
<evidence type="ECO:0000256" key="1">
    <source>
        <dbReference type="ARBA" id="ARBA00004251"/>
    </source>
</evidence>
<evidence type="ECO:0000259" key="17">
    <source>
        <dbReference type="PROSITE" id="PS50835"/>
    </source>
</evidence>
<keyword evidence="13" id="KW-0449">Lipoprotein</keyword>
<evidence type="ECO:0000256" key="16">
    <source>
        <dbReference type="SAM" id="Phobius"/>
    </source>
</evidence>
<evidence type="ECO:0000256" key="8">
    <source>
        <dbReference type="ARBA" id="ARBA00023130"/>
    </source>
</evidence>
<dbReference type="GO" id="GO:0002456">
    <property type="term" value="P:T cell mediated immunity"/>
    <property type="evidence" value="ECO:0000318"/>
    <property type="project" value="GO_Central"/>
</dbReference>
<keyword evidence="19" id="KW-1185">Reference proteome</keyword>
<comment type="subcellular location">
    <subcellularLocation>
        <location evidence="1">Cell membrane</location>
        <topology evidence="1">Single-pass type I membrane protein</topology>
    </subcellularLocation>
</comment>
<dbReference type="Ensembl" id="ENSGALT00010041230.1">
    <property type="protein sequence ID" value="ENSGALP00010024134.1"/>
    <property type="gene ID" value="ENSGALG00010017079.1"/>
</dbReference>
<dbReference type="FunFam" id="2.60.40.10:FF:001514">
    <property type="entry name" value="CD8 alpha chain"/>
    <property type="match status" value="1"/>
</dbReference>
<evidence type="ECO:0000256" key="11">
    <source>
        <dbReference type="ARBA" id="ARBA00023157"/>
    </source>
</evidence>
<reference evidence="18" key="2">
    <citation type="submission" date="2025-08" db="UniProtKB">
        <authorList>
            <consortium name="Ensembl"/>
        </authorList>
    </citation>
    <scope>IDENTIFICATION</scope>
    <source>
        <strain evidence="18">broiler</strain>
    </source>
</reference>
<keyword evidence="11" id="KW-1015">Disulfide bond</keyword>
<sequence length="250" mass="27687">MLDAKALPPHSPSQPSCLPAMHCTDREEPCPKALGALPEQHLGTHSRLLPTGCTRAQGHRYAMAVRFLNRSMKHPKEGQRLELECVNNNSDNGVSWIRLDKDGNLHFIVYITKFSSTTFQGNKGASSQFEGSKQGSSYRLVVKNFRARDQGIYFCTANSNQVLHFSSGQRAFFPVPTTTAARITLKAVSLSATTQSSQVTTKNISWHSPDPGRSKENMPNFYCKSVMWVNLVCACLLLLTAITITITHCQ</sequence>
<keyword evidence="10" id="KW-0564">Palmitate</keyword>
<keyword evidence="12" id="KW-0325">Glycoprotein</keyword>
<evidence type="ECO:0000256" key="10">
    <source>
        <dbReference type="ARBA" id="ARBA00023139"/>
    </source>
</evidence>